<dbReference type="PANTHER" id="PTHR11086:SF18">
    <property type="entry name" value="DEOXYCYTIDYLATE DEAMINASE"/>
    <property type="match status" value="1"/>
</dbReference>
<evidence type="ECO:0000256" key="8">
    <source>
        <dbReference type="ARBA" id="ARBA00038938"/>
    </source>
</evidence>
<proteinExistence type="inferred from homology"/>
<evidence type="ECO:0000313" key="13">
    <source>
        <dbReference type="Proteomes" id="UP000887540"/>
    </source>
</evidence>
<keyword evidence="6" id="KW-0862">Zinc</keyword>
<dbReference type="CDD" id="cd01286">
    <property type="entry name" value="deoxycytidylate_deaminase"/>
    <property type="match status" value="1"/>
</dbReference>
<accession>A0A914EMJ1</accession>
<evidence type="ECO:0000256" key="5">
    <source>
        <dbReference type="ARBA" id="ARBA00022801"/>
    </source>
</evidence>
<dbReference type="Pfam" id="PF00383">
    <property type="entry name" value="dCMP_cyt_deam_1"/>
    <property type="match status" value="1"/>
</dbReference>
<name>A0A914EMJ1_9BILA</name>
<feature type="domain" description="CMP/dCMP-type deaminase" evidence="12">
    <location>
        <begin position="37"/>
        <end position="170"/>
    </location>
</feature>
<evidence type="ECO:0000256" key="10">
    <source>
        <dbReference type="ARBA" id="ARBA00052978"/>
    </source>
</evidence>
<evidence type="ECO:0000259" key="12">
    <source>
        <dbReference type="PROSITE" id="PS51747"/>
    </source>
</evidence>
<comment type="catalytic activity">
    <reaction evidence="10">
        <text>dCMP + H2O + H(+) = dUMP + NH4(+)</text>
        <dbReference type="Rhea" id="RHEA:22924"/>
        <dbReference type="ChEBI" id="CHEBI:15377"/>
        <dbReference type="ChEBI" id="CHEBI:15378"/>
        <dbReference type="ChEBI" id="CHEBI:28938"/>
        <dbReference type="ChEBI" id="CHEBI:57566"/>
        <dbReference type="ChEBI" id="CHEBI:246422"/>
        <dbReference type="EC" id="3.5.4.12"/>
    </reaction>
</comment>
<evidence type="ECO:0000256" key="9">
    <source>
        <dbReference type="ARBA" id="ARBA00041763"/>
    </source>
</evidence>
<reference evidence="14" key="1">
    <citation type="submission" date="2022-11" db="UniProtKB">
        <authorList>
            <consortium name="WormBaseParasite"/>
        </authorList>
    </citation>
    <scope>IDENTIFICATION</scope>
</reference>
<dbReference type="GO" id="GO:0009165">
    <property type="term" value="P:nucleotide biosynthetic process"/>
    <property type="evidence" value="ECO:0007669"/>
    <property type="project" value="UniProtKB-KW"/>
</dbReference>
<dbReference type="InterPro" id="IPR015517">
    <property type="entry name" value="dCMP_deaminase-rel"/>
</dbReference>
<dbReference type="AlphaFoldDB" id="A0A914EMJ1"/>
<dbReference type="PROSITE" id="PS51747">
    <property type="entry name" value="CYT_DCMP_DEAMINASES_2"/>
    <property type="match status" value="1"/>
</dbReference>
<organism evidence="13 14">
    <name type="scientific">Acrobeloides nanus</name>
    <dbReference type="NCBI Taxonomy" id="290746"/>
    <lineage>
        <taxon>Eukaryota</taxon>
        <taxon>Metazoa</taxon>
        <taxon>Ecdysozoa</taxon>
        <taxon>Nematoda</taxon>
        <taxon>Chromadorea</taxon>
        <taxon>Rhabditida</taxon>
        <taxon>Tylenchina</taxon>
        <taxon>Cephalobomorpha</taxon>
        <taxon>Cephaloboidea</taxon>
        <taxon>Cephalobidae</taxon>
        <taxon>Acrobeloides</taxon>
    </lineage>
</organism>
<comment type="function">
    <text evidence="7">Supplies the nucleotide substrate for thymidylate synthetase.</text>
</comment>
<dbReference type="GO" id="GO:0004132">
    <property type="term" value="F:dCMP deaminase activity"/>
    <property type="evidence" value="ECO:0007669"/>
    <property type="project" value="UniProtKB-EC"/>
</dbReference>
<dbReference type="InterPro" id="IPR002125">
    <property type="entry name" value="CMP_dCMP_dom"/>
</dbReference>
<dbReference type="InterPro" id="IPR016193">
    <property type="entry name" value="Cytidine_deaminase-like"/>
</dbReference>
<evidence type="ECO:0000256" key="11">
    <source>
        <dbReference type="ARBA" id="ARBA00071625"/>
    </source>
</evidence>
<evidence type="ECO:0000256" key="4">
    <source>
        <dbReference type="ARBA" id="ARBA00022727"/>
    </source>
</evidence>
<evidence type="ECO:0000256" key="3">
    <source>
        <dbReference type="ARBA" id="ARBA00022723"/>
    </source>
</evidence>
<evidence type="ECO:0000313" key="14">
    <source>
        <dbReference type="WBParaSite" id="ACRNAN_scaffold951.g17409.t1"/>
    </source>
</evidence>
<dbReference type="PANTHER" id="PTHR11086">
    <property type="entry name" value="DEOXYCYTIDYLATE DEAMINASE-RELATED"/>
    <property type="match status" value="1"/>
</dbReference>
<keyword evidence="5" id="KW-0378">Hydrolase</keyword>
<evidence type="ECO:0000256" key="2">
    <source>
        <dbReference type="ARBA" id="ARBA00006576"/>
    </source>
</evidence>
<dbReference type="InterPro" id="IPR035105">
    <property type="entry name" value="Deoxycytidylate_deaminase_dom"/>
</dbReference>
<evidence type="ECO:0000256" key="7">
    <source>
        <dbReference type="ARBA" id="ARBA00037036"/>
    </source>
</evidence>
<protein>
    <recommendedName>
        <fullName evidence="11">Probable deoxycytidylate deaminase</fullName>
        <ecNumber evidence="8">3.5.4.12</ecNumber>
    </recommendedName>
    <alternativeName>
        <fullName evidence="9">dCMP deaminase</fullName>
    </alternativeName>
</protein>
<comment type="similarity">
    <text evidence="2">Belongs to the cytidine and deoxycytidylate deaminase family.</text>
</comment>
<keyword evidence="4" id="KW-0545">Nucleotide biosynthesis</keyword>
<dbReference type="FunFam" id="3.40.140.10:FF:000021">
    <property type="entry name" value="Deoxycytidylate deaminase"/>
    <property type="match status" value="1"/>
</dbReference>
<keyword evidence="3" id="KW-0479">Metal-binding</keyword>
<dbReference type="SUPFAM" id="SSF53927">
    <property type="entry name" value="Cytidine deaminase-like"/>
    <property type="match status" value="1"/>
</dbReference>
<dbReference type="GO" id="GO:0046872">
    <property type="term" value="F:metal ion binding"/>
    <property type="evidence" value="ECO:0007669"/>
    <property type="project" value="UniProtKB-KW"/>
</dbReference>
<dbReference type="Gene3D" id="3.40.140.10">
    <property type="entry name" value="Cytidine Deaminase, domain 2"/>
    <property type="match status" value="1"/>
</dbReference>
<dbReference type="GO" id="GO:0005737">
    <property type="term" value="C:cytoplasm"/>
    <property type="evidence" value="ECO:0007669"/>
    <property type="project" value="TreeGrafter"/>
</dbReference>
<dbReference type="Proteomes" id="UP000887540">
    <property type="component" value="Unplaced"/>
</dbReference>
<dbReference type="EC" id="3.5.4.12" evidence="8"/>
<comment type="cofactor">
    <cofactor evidence="1">
        <name>Zn(2+)</name>
        <dbReference type="ChEBI" id="CHEBI:29105"/>
    </cofactor>
</comment>
<dbReference type="WBParaSite" id="ACRNAN_scaffold951.g17409.t1">
    <property type="protein sequence ID" value="ACRNAN_scaffold951.g17409.t1"/>
    <property type="gene ID" value="ACRNAN_scaffold951.g17409"/>
</dbReference>
<sequence length="185" mass="21292">MENLNEKEILENGLDVDTTKEGSVKWKLGLKKPDYISWDEYFMYMALLTAQRSKDPSTQVGAVIISREKIIVGCGYNGMPIGCDDDLMPWRRDSENTLENKYFYVCHAEMNAILNTNSNVSIRGGIMYTTMFPCNECAKMTEVVYLKDKYFDKQETQASKKLLQIAGINFRQFLSNRKTLTLSFE</sequence>
<evidence type="ECO:0000256" key="1">
    <source>
        <dbReference type="ARBA" id="ARBA00001947"/>
    </source>
</evidence>
<keyword evidence="13" id="KW-1185">Reference proteome</keyword>
<evidence type="ECO:0000256" key="6">
    <source>
        <dbReference type="ARBA" id="ARBA00022833"/>
    </source>
</evidence>